<dbReference type="GO" id="GO:0004386">
    <property type="term" value="F:helicase activity"/>
    <property type="evidence" value="ECO:0007669"/>
    <property type="project" value="UniProtKB-KW"/>
</dbReference>
<dbReference type="SUPFAM" id="SSF52540">
    <property type="entry name" value="P-loop containing nucleoside triphosphate hydrolases"/>
    <property type="match status" value="2"/>
</dbReference>
<dbReference type="InterPro" id="IPR001650">
    <property type="entry name" value="Helicase_C-like"/>
</dbReference>
<dbReference type="RefSeq" id="WP_008750422.1">
    <property type="nucleotide sequence ID" value="NZ_GL622296.1"/>
</dbReference>
<feature type="domain" description="Helicase C-terminal" evidence="1">
    <location>
        <begin position="817"/>
        <end position="1003"/>
    </location>
</feature>
<accession>E6LL17</accession>
<comment type="caution">
    <text evidence="2">The sequence shown here is derived from an EMBL/GenBank/DDBJ whole genome shotgun (WGS) entry which is preliminary data.</text>
</comment>
<dbReference type="PROSITE" id="PS51194">
    <property type="entry name" value="HELICASE_CTER"/>
    <property type="match status" value="1"/>
</dbReference>
<dbReference type="Gene3D" id="3.40.50.300">
    <property type="entry name" value="P-loop containing nucleotide triphosphate hydrolases"/>
    <property type="match status" value="2"/>
</dbReference>
<dbReference type="SMART" id="SM00490">
    <property type="entry name" value="HELICc"/>
    <property type="match status" value="1"/>
</dbReference>
<gene>
    <name evidence="2" type="ORF">HMPREF0381_0652</name>
</gene>
<dbReference type="EMBL" id="AEPW01000016">
    <property type="protein sequence ID" value="EFU77476.1"/>
    <property type="molecule type" value="Genomic_DNA"/>
</dbReference>
<evidence type="ECO:0000259" key="1">
    <source>
        <dbReference type="PROSITE" id="PS51194"/>
    </source>
</evidence>
<evidence type="ECO:0000313" key="2">
    <source>
        <dbReference type="EMBL" id="EFU77476.1"/>
    </source>
</evidence>
<protein>
    <submittedName>
        <fullName evidence="2">Helicase C-terminal domain protein</fullName>
    </submittedName>
</protein>
<dbReference type="InterPro" id="IPR014001">
    <property type="entry name" value="Helicase_ATP-bd"/>
</dbReference>
<keyword evidence="2" id="KW-0347">Helicase</keyword>
<dbReference type="HOGENOM" id="CLU_287543_0_0_9"/>
<dbReference type="AlphaFoldDB" id="E6LL17"/>
<keyword evidence="2" id="KW-0067">ATP-binding</keyword>
<dbReference type="eggNOG" id="COG0553">
    <property type="taxonomic scope" value="Bacteria"/>
</dbReference>
<dbReference type="Proteomes" id="UP000003434">
    <property type="component" value="Unassembled WGS sequence"/>
</dbReference>
<sequence>MTQFDIDEIEKRTMNMLKDFQAETVKRVDYLFRNKQNHVLVADEVGMGKTLIGRGVIVKTARQKIEEKCNLCKVVYICSNQNIANQNIRKLDITGRNIVESVSDTRLSMQHLKIMEQASDEAIKDGFIQLIPFTPETSFKMTSGGGSVQERALIFAILKRIPDFKAHIKTLEDFMMYGAVKSWESGEKYNYESRVAQCEEATGGICPKNIIDKICSEEFKETIDILMNHLKDRRYNREPSYSDYAVMNKLRVMFAKISVSMLEPDLVIMDEFQRFKFLISDEDSEIGILAKRFFSGRNTKVLLMSATPYKLYYTPEEIDESQGHEHYEEFFQVMKFIFNDEAKYTEFDEIWTNYSVVLKEAKIVDTTVIELKKLAEDAMYQGVSRTERISVMDSGDFIDDGSIKYHLQVNENDINSYIQMSALLLNAKVSDNCPIDYVKSCPYLMSFMRKYKIKEQIERYYRKNKYELESERVQNLLWLSRSKIGKYEELPKTNARLEALKEKAFTNGAEKYLWIPPSMPYYEMQGVYKNSKCFSKILVFSAWEMVPRMIAVMLSYEAERLTVGKLVNQIKNRDIKNTGYFVKDTKKYPSQRLGFNTSNGEARGMTLLTLIYPSKVLADMYLPIESLNKHESLKDIEKSIRRRLTGKLRILEEKYRDFSKKKEDKRWYYLAPIFMDGFDYTKDWAENILSDQNIDDEYETFDITDNPKDKGNEGFKAHIEKLQNYLEYREEIHLGRMPDDLVETLINMVLGSPAVCIYRSNLGNREMATSLAKIFIKNFNLPESTAIIDLAYGRCRDDNSHWQNVLKYCKEGCFQAMIDEYIHMLRESVGSQGDNYKNSTVIYNIMVDSLNIHKATYVVDTYADFKKRITGTNETGAECRIRSSYAVGFSNEKGDNSKTVIRKENIRNAFNSPMRPFVLATTSIGQEGLDFHNYCRIIMHWNLPSNPIDLEQREGRVNRYKCLAIRQNVADKYGKNTLFEKDIWKELFEAAVKERKEGQSELIPFWCFGKNQSIKIERLVPMYPLSKDELNYERLIKILSLYRLTLGQSRQEELLEYLFKEFRDTSELKKLFIDLSPFSKEKKTGVSENAKF</sequence>
<reference evidence="2 3" key="1">
    <citation type="submission" date="2010-12" db="EMBL/GenBank/DDBJ databases">
        <authorList>
            <person name="Muzny D."/>
            <person name="Qin X."/>
            <person name="Deng J."/>
            <person name="Jiang H."/>
            <person name="Liu Y."/>
            <person name="Qu J."/>
            <person name="Song X.-Z."/>
            <person name="Zhang L."/>
            <person name="Thornton R."/>
            <person name="Coyle M."/>
            <person name="Francisco L."/>
            <person name="Jackson L."/>
            <person name="Javaid M."/>
            <person name="Korchina V."/>
            <person name="Kovar C."/>
            <person name="Mata R."/>
            <person name="Mathew T."/>
            <person name="Ngo R."/>
            <person name="Nguyen L."/>
            <person name="Nguyen N."/>
            <person name="Okwuonu G."/>
            <person name="Ongeri F."/>
            <person name="Pham C."/>
            <person name="Simmons D."/>
            <person name="Wilczek-Boney K."/>
            <person name="Hale W."/>
            <person name="Jakkamsetti A."/>
            <person name="Pham P."/>
            <person name="Ruth R."/>
            <person name="San Lucas F."/>
            <person name="Warren J."/>
            <person name="Zhang J."/>
            <person name="Zhao Z."/>
            <person name="Zhou C."/>
            <person name="Zhu D."/>
            <person name="Lee S."/>
            <person name="Bess C."/>
            <person name="Blankenburg K."/>
            <person name="Forbes L."/>
            <person name="Fu Q."/>
            <person name="Gubbala S."/>
            <person name="Hirani K."/>
            <person name="Jayaseelan J.C."/>
            <person name="Lara F."/>
            <person name="Munidasa M."/>
            <person name="Palculict T."/>
            <person name="Patil S."/>
            <person name="Pu L.-L."/>
            <person name="Saada N."/>
            <person name="Tang L."/>
            <person name="Weissenberger G."/>
            <person name="Zhu Y."/>
            <person name="Hemphill L."/>
            <person name="Shang Y."/>
            <person name="Youmans B."/>
            <person name="Ayvaz T."/>
            <person name="Ross M."/>
            <person name="Santibanez J."/>
            <person name="Aqrawi P."/>
            <person name="Gross S."/>
            <person name="Joshi V."/>
            <person name="Fowler G."/>
            <person name="Nazareth L."/>
            <person name="Reid J."/>
            <person name="Worley K."/>
            <person name="Petrosino J."/>
            <person name="Highlander S."/>
            <person name="Gibbs R."/>
        </authorList>
    </citation>
    <scope>NUCLEOTIDE SEQUENCE [LARGE SCALE GENOMIC DNA]</scope>
    <source>
        <strain evidence="2 3">DSM 3986</strain>
    </source>
</reference>
<proteinExistence type="predicted"/>
<organism evidence="2 3">
    <name type="scientific">Lachnoanaerobaculum saburreum DSM 3986</name>
    <dbReference type="NCBI Taxonomy" id="887325"/>
    <lineage>
        <taxon>Bacteria</taxon>
        <taxon>Bacillati</taxon>
        <taxon>Bacillota</taxon>
        <taxon>Clostridia</taxon>
        <taxon>Lachnospirales</taxon>
        <taxon>Lachnospiraceae</taxon>
        <taxon>Lachnoanaerobaculum</taxon>
    </lineage>
</organism>
<dbReference type="InterPro" id="IPR027417">
    <property type="entry name" value="P-loop_NTPase"/>
</dbReference>
<name>E6LL17_9FIRM</name>
<dbReference type="Pfam" id="PF00271">
    <property type="entry name" value="Helicase_C"/>
    <property type="match status" value="1"/>
</dbReference>
<keyword evidence="2" id="KW-0547">Nucleotide-binding</keyword>
<evidence type="ECO:0000313" key="3">
    <source>
        <dbReference type="Proteomes" id="UP000003434"/>
    </source>
</evidence>
<dbReference type="SMART" id="SM00487">
    <property type="entry name" value="DEXDc"/>
    <property type="match status" value="1"/>
</dbReference>
<keyword evidence="2" id="KW-0378">Hydrolase</keyword>